<keyword evidence="2" id="KW-1185">Reference proteome</keyword>
<dbReference type="EMBL" id="OW152835">
    <property type="protein sequence ID" value="CAH2056624.1"/>
    <property type="molecule type" value="Genomic_DNA"/>
</dbReference>
<evidence type="ECO:0000313" key="2">
    <source>
        <dbReference type="Proteomes" id="UP000837857"/>
    </source>
</evidence>
<feature type="non-terminal residue" evidence="1">
    <location>
        <position position="1"/>
    </location>
</feature>
<name>A0ABN8IIM2_9NEOP</name>
<protein>
    <submittedName>
        <fullName evidence="1">Uncharacterized protein</fullName>
    </submittedName>
</protein>
<accession>A0ABN8IIM2</accession>
<organism evidence="1 2">
    <name type="scientific">Iphiclides podalirius</name>
    <name type="common">scarce swallowtail</name>
    <dbReference type="NCBI Taxonomy" id="110791"/>
    <lineage>
        <taxon>Eukaryota</taxon>
        <taxon>Metazoa</taxon>
        <taxon>Ecdysozoa</taxon>
        <taxon>Arthropoda</taxon>
        <taxon>Hexapoda</taxon>
        <taxon>Insecta</taxon>
        <taxon>Pterygota</taxon>
        <taxon>Neoptera</taxon>
        <taxon>Endopterygota</taxon>
        <taxon>Lepidoptera</taxon>
        <taxon>Glossata</taxon>
        <taxon>Ditrysia</taxon>
        <taxon>Papilionoidea</taxon>
        <taxon>Papilionidae</taxon>
        <taxon>Papilioninae</taxon>
        <taxon>Iphiclides</taxon>
    </lineage>
</organism>
<proteinExistence type="predicted"/>
<dbReference type="Proteomes" id="UP000837857">
    <property type="component" value="Chromosome 23"/>
</dbReference>
<gene>
    <name evidence="1" type="ORF">IPOD504_LOCUS9797</name>
</gene>
<sequence length="176" mass="18973">MFANASTLRGVPQWSEVKLSRQSAVECLELPTATGCTRLDVGVGATVMRHQPSLPDPYGIEAVIVRAWKHPPPPPPPPPTVSIADHSCRSMTADGKKRDPIGKCFVLGRGALQFASYQPAIALATTPCDKGAEPRCDLDCESTEGSVERRRHKTPWAVITCSALTYATADSMQDML</sequence>
<evidence type="ECO:0000313" key="1">
    <source>
        <dbReference type="EMBL" id="CAH2056624.1"/>
    </source>
</evidence>
<reference evidence="1" key="1">
    <citation type="submission" date="2022-03" db="EMBL/GenBank/DDBJ databases">
        <authorList>
            <person name="Martin H S."/>
        </authorList>
    </citation>
    <scope>NUCLEOTIDE SEQUENCE</scope>
</reference>